<dbReference type="Proteomes" id="UP000180235">
    <property type="component" value="Chromosome"/>
</dbReference>
<dbReference type="CDD" id="cd19481">
    <property type="entry name" value="RecA-like_protease"/>
    <property type="match status" value="1"/>
</dbReference>
<dbReference type="SMART" id="SM00382">
    <property type="entry name" value="AAA"/>
    <property type="match status" value="1"/>
</dbReference>
<dbReference type="InterPro" id="IPR050221">
    <property type="entry name" value="26S_Proteasome_ATPase"/>
</dbReference>
<accession>A0A1J0A9Y2</accession>
<dbReference type="STRING" id="1188229.GlitD10_0435"/>
<dbReference type="GO" id="GO:0005524">
    <property type="term" value="F:ATP binding"/>
    <property type="evidence" value="ECO:0007669"/>
    <property type="project" value="UniProtKB-KW"/>
</dbReference>
<comment type="similarity">
    <text evidence="1">Belongs to the AAA ATPase family.</text>
</comment>
<dbReference type="Pfam" id="PF22977">
    <property type="entry name" value="WHD"/>
    <property type="match status" value="1"/>
</dbReference>
<dbReference type="InterPro" id="IPR003959">
    <property type="entry name" value="ATPase_AAA_core"/>
</dbReference>
<dbReference type="InterPro" id="IPR054472">
    <property type="entry name" value="WHD"/>
</dbReference>
<keyword evidence="3" id="KW-0067">ATP-binding</keyword>
<evidence type="ECO:0000313" key="6">
    <source>
        <dbReference type="Proteomes" id="UP000180235"/>
    </source>
</evidence>
<protein>
    <submittedName>
        <fullName evidence="5">AAA ATPase central domain protein</fullName>
    </submittedName>
</protein>
<gene>
    <name evidence="5" type="ORF">GlitD10_0435</name>
</gene>
<reference evidence="5 6" key="1">
    <citation type="submission" date="2016-10" db="EMBL/GenBank/DDBJ databases">
        <title>Description of Gloeomargarita lithophora gen. nov., sp. nov., a thylakoid-bearing basal-branching cyanobacterium with intracellular carbonates, and proposal for Gloeomargaritales ord. nov.</title>
        <authorList>
            <person name="Moreira D."/>
            <person name="Tavera R."/>
            <person name="Benzerara K."/>
            <person name="Skouri-Panet F."/>
            <person name="Couradeau E."/>
            <person name="Gerard E."/>
            <person name="Loussert C."/>
            <person name="Novelo E."/>
            <person name="Zivanovic Y."/>
            <person name="Lopez-Garcia P."/>
        </authorList>
    </citation>
    <scope>NUCLEOTIDE SEQUENCE [LARGE SCALE GENOMIC DNA]</scope>
    <source>
        <strain evidence="5 6">D10</strain>
    </source>
</reference>
<keyword evidence="6" id="KW-1185">Reference proteome</keyword>
<keyword evidence="2" id="KW-0547">Nucleotide-binding</keyword>
<dbReference type="RefSeq" id="WP_216634801.1">
    <property type="nucleotide sequence ID" value="NZ_CP017675.1"/>
</dbReference>
<dbReference type="InterPro" id="IPR003593">
    <property type="entry name" value="AAA+_ATPase"/>
</dbReference>
<feature type="domain" description="AAA+ ATPase" evidence="4">
    <location>
        <begin position="429"/>
        <end position="561"/>
    </location>
</feature>
<dbReference type="EMBL" id="CP017675">
    <property type="protein sequence ID" value="APB32746.1"/>
    <property type="molecule type" value="Genomic_DNA"/>
</dbReference>
<dbReference type="PANTHER" id="PTHR23073">
    <property type="entry name" value="26S PROTEASOME REGULATORY SUBUNIT"/>
    <property type="match status" value="1"/>
</dbReference>
<dbReference type="AlphaFoldDB" id="A0A1J0A9Y2"/>
<name>A0A1J0A9Y2_9CYAN</name>
<evidence type="ECO:0000313" key="5">
    <source>
        <dbReference type="EMBL" id="APB32746.1"/>
    </source>
</evidence>
<sequence>MDWATWNRQFLESHLRQVRQCLERAEPSPPSPLAHLHLHLTTAQYVLQTALHGAPALERLGLIFGLTPFEVAVLVLGAGMELEATWSPLCAQAQGDPQRNYPTPALALKCLPQPHWSAFTPAAPLRYWQLIHLGNGSTLSTSSLRLDEQILHYLLGLNYLDTPLMHLVQPVATAHPLAPSHQDLAQHLQKLWQTNPRQSLIICGADRATRRDLVHQACHPQGYELWQAPAAVFAAPPKEMAPLLHRWQRQAQLTPAVLLIEGDALGEKEQMLGQYVQNNPTPIILSTPDRPAWPGNTLLILEAQALTLAEQRQLWQELWGQKLPPRTIDSLVWQFQLNRSQITHISQTVMGDQTITPEALPPKLWSACRRQSRTTLSDLAQRLNTQASWDDLVLPAAQLHILKELMAQVRQRATVYETWGMGGKTGRGLGLSVLFAGPSGTGKTLAADVLAHELGLDLYRIDLSAVVSKYIGETEKNLRRVFDAAEMSGAVLLFDEADALFGKRSEVKDSHDRYANIEVGYLLQRMEAYRGLAILTTNLKDALDAAFLRRIRYIVRFPFPDASQRAEIWRRSFPAQTPTQGLDYLKLAQLGVAGGNIRNIALNAAFLAADHGEPLQMRHLLLAARSEYIKLEKPLTDAEVRGWV</sequence>
<dbReference type="Gene3D" id="3.40.50.300">
    <property type="entry name" value="P-loop containing nucleotide triphosphate hydrolases"/>
    <property type="match status" value="1"/>
</dbReference>
<evidence type="ECO:0000259" key="4">
    <source>
        <dbReference type="SMART" id="SM00382"/>
    </source>
</evidence>
<proteinExistence type="inferred from homology"/>
<dbReference type="KEGG" id="glt:GlitD10_0435"/>
<dbReference type="Pfam" id="PF00004">
    <property type="entry name" value="AAA"/>
    <property type="match status" value="1"/>
</dbReference>
<dbReference type="GO" id="GO:0016887">
    <property type="term" value="F:ATP hydrolysis activity"/>
    <property type="evidence" value="ECO:0007669"/>
    <property type="project" value="InterPro"/>
</dbReference>
<evidence type="ECO:0000256" key="1">
    <source>
        <dbReference type="ARBA" id="ARBA00006914"/>
    </source>
</evidence>
<evidence type="ECO:0000256" key="2">
    <source>
        <dbReference type="ARBA" id="ARBA00022741"/>
    </source>
</evidence>
<dbReference type="InterPro" id="IPR027417">
    <property type="entry name" value="P-loop_NTPase"/>
</dbReference>
<evidence type="ECO:0000256" key="3">
    <source>
        <dbReference type="ARBA" id="ARBA00022840"/>
    </source>
</evidence>
<organism evidence="5 6">
    <name type="scientific">Gloeomargarita lithophora Alchichica-D10</name>
    <dbReference type="NCBI Taxonomy" id="1188229"/>
    <lineage>
        <taxon>Bacteria</taxon>
        <taxon>Bacillati</taxon>
        <taxon>Cyanobacteriota</taxon>
        <taxon>Cyanophyceae</taxon>
        <taxon>Gloeomargaritales</taxon>
        <taxon>Gloeomargaritaceae</taxon>
        <taxon>Gloeomargarita</taxon>
    </lineage>
</organism>
<dbReference type="SUPFAM" id="SSF52540">
    <property type="entry name" value="P-loop containing nucleoside triphosphate hydrolases"/>
    <property type="match status" value="1"/>
</dbReference>